<dbReference type="PRINTS" id="PR00081">
    <property type="entry name" value="GDHRDH"/>
</dbReference>
<comment type="caution">
    <text evidence="5">The sequence shown here is derived from an EMBL/GenBank/DDBJ whole genome shotgun (WGS) entry which is preliminary data.</text>
</comment>
<dbReference type="PANTHER" id="PTHR44229">
    <property type="entry name" value="15-HYDROXYPROSTAGLANDIN DEHYDROGENASE [NAD(+)]"/>
    <property type="match status" value="1"/>
</dbReference>
<dbReference type="InterPro" id="IPR020904">
    <property type="entry name" value="Sc_DH/Rdtase_CS"/>
</dbReference>
<protein>
    <recommendedName>
        <fullName evidence="7">NAD(P)-binding protein</fullName>
    </recommendedName>
</protein>
<dbReference type="EMBL" id="JAIXMP010000007">
    <property type="protein sequence ID" value="KAI9270675.1"/>
    <property type="molecule type" value="Genomic_DNA"/>
</dbReference>
<evidence type="ECO:0000313" key="6">
    <source>
        <dbReference type="Proteomes" id="UP001209540"/>
    </source>
</evidence>
<evidence type="ECO:0000256" key="3">
    <source>
        <dbReference type="ARBA" id="ARBA00023002"/>
    </source>
</evidence>
<dbReference type="AlphaFoldDB" id="A0AAD5PH09"/>
<evidence type="ECO:0008006" key="7">
    <source>
        <dbReference type="Google" id="ProtNLM"/>
    </source>
</evidence>
<name>A0AAD5PH09_9FUNG</name>
<evidence type="ECO:0000313" key="5">
    <source>
        <dbReference type="EMBL" id="KAI9270675.1"/>
    </source>
</evidence>
<dbReference type="Proteomes" id="UP001209540">
    <property type="component" value="Unassembled WGS sequence"/>
</dbReference>
<dbReference type="PANTHER" id="PTHR44229:SF4">
    <property type="entry name" value="15-HYDROXYPROSTAGLANDIN DEHYDROGENASE [NAD(+)]"/>
    <property type="match status" value="1"/>
</dbReference>
<dbReference type="GO" id="GO:0016616">
    <property type="term" value="F:oxidoreductase activity, acting on the CH-OH group of donors, NAD or NADP as acceptor"/>
    <property type="evidence" value="ECO:0007669"/>
    <property type="project" value="TreeGrafter"/>
</dbReference>
<dbReference type="SUPFAM" id="SSF51735">
    <property type="entry name" value="NAD(P)-binding Rossmann-fold domains"/>
    <property type="match status" value="1"/>
</dbReference>
<sequence>MTLTDTIASQVAVVTGGSKGIGYNIAKALIARGNRVIIGDILDKDGKAAVEEFNANAGKTVAAFAHADVTKYKDIQSMFDLAEKEFGGVDILIANAGIFSINHGLAPFDELDDSNSRIFDVNVSGVIKCNKAALMYMGKRGQGIIINSASAGGIYPTPGMCDYAATKHAVVGWTRSLAQLPNQCNVRVNAVCPTWVETDLISDGRLPKEFRDFIDATPKARMEDVVKAYLQCIDDKSLSGTTLSVLPDGIHIEEPVYRT</sequence>
<dbReference type="Pfam" id="PF00106">
    <property type="entry name" value="adh_short"/>
    <property type="match status" value="1"/>
</dbReference>
<dbReference type="InterPro" id="IPR036291">
    <property type="entry name" value="NAD(P)-bd_dom_sf"/>
</dbReference>
<gene>
    <name evidence="5" type="ORF">BDA99DRAFT_326439</name>
</gene>
<dbReference type="CDD" id="cd05233">
    <property type="entry name" value="SDR_c"/>
    <property type="match status" value="1"/>
</dbReference>
<comment type="similarity">
    <text evidence="1 4">Belongs to the short-chain dehydrogenases/reductases (SDR) family.</text>
</comment>
<dbReference type="Gene3D" id="3.40.50.720">
    <property type="entry name" value="NAD(P)-binding Rossmann-like Domain"/>
    <property type="match status" value="1"/>
</dbReference>
<evidence type="ECO:0000256" key="1">
    <source>
        <dbReference type="ARBA" id="ARBA00006484"/>
    </source>
</evidence>
<dbReference type="PROSITE" id="PS00061">
    <property type="entry name" value="ADH_SHORT"/>
    <property type="match status" value="1"/>
</dbReference>
<evidence type="ECO:0000256" key="4">
    <source>
        <dbReference type="RuleBase" id="RU000363"/>
    </source>
</evidence>
<reference evidence="5" key="2">
    <citation type="submission" date="2023-02" db="EMBL/GenBank/DDBJ databases">
        <authorList>
            <consortium name="DOE Joint Genome Institute"/>
            <person name="Mondo S.J."/>
            <person name="Chang Y."/>
            <person name="Wang Y."/>
            <person name="Ahrendt S."/>
            <person name="Andreopoulos W."/>
            <person name="Barry K."/>
            <person name="Beard J."/>
            <person name="Benny G.L."/>
            <person name="Blankenship S."/>
            <person name="Bonito G."/>
            <person name="Cuomo C."/>
            <person name="Desiro A."/>
            <person name="Gervers K.A."/>
            <person name="Hundley H."/>
            <person name="Kuo A."/>
            <person name="LaButti K."/>
            <person name="Lang B.F."/>
            <person name="Lipzen A."/>
            <person name="O'Donnell K."/>
            <person name="Pangilinan J."/>
            <person name="Reynolds N."/>
            <person name="Sandor L."/>
            <person name="Smith M.W."/>
            <person name="Tsang A."/>
            <person name="Grigoriev I.V."/>
            <person name="Stajich J.E."/>
            <person name="Spatafora J.W."/>
        </authorList>
    </citation>
    <scope>NUCLEOTIDE SEQUENCE</scope>
    <source>
        <strain evidence="5">RSA 2281</strain>
    </source>
</reference>
<keyword evidence="2" id="KW-0521">NADP</keyword>
<keyword evidence="3" id="KW-0560">Oxidoreductase</keyword>
<proteinExistence type="inferred from homology"/>
<reference evidence="5" key="1">
    <citation type="journal article" date="2022" name="IScience">
        <title>Evolution of zygomycete secretomes and the origins of terrestrial fungal ecologies.</title>
        <authorList>
            <person name="Chang Y."/>
            <person name="Wang Y."/>
            <person name="Mondo S."/>
            <person name="Ahrendt S."/>
            <person name="Andreopoulos W."/>
            <person name="Barry K."/>
            <person name="Beard J."/>
            <person name="Benny G.L."/>
            <person name="Blankenship S."/>
            <person name="Bonito G."/>
            <person name="Cuomo C."/>
            <person name="Desiro A."/>
            <person name="Gervers K.A."/>
            <person name="Hundley H."/>
            <person name="Kuo A."/>
            <person name="LaButti K."/>
            <person name="Lang B.F."/>
            <person name="Lipzen A."/>
            <person name="O'Donnell K."/>
            <person name="Pangilinan J."/>
            <person name="Reynolds N."/>
            <person name="Sandor L."/>
            <person name="Smith M.E."/>
            <person name="Tsang A."/>
            <person name="Grigoriev I.V."/>
            <person name="Stajich J.E."/>
            <person name="Spatafora J.W."/>
        </authorList>
    </citation>
    <scope>NUCLEOTIDE SEQUENCE</scope>
    <source>
        <strain evidence="5">RSA 2281</strain>
    </source>
</reference>
<dbReference type="PRINTS" id="PR00080">
    <property type="entry name" value="SDRFAMILY"/>
</dbReference>
<keyword evidence="6" id="KW-1185">Reference proteome</keyword>
<accession>A0AAD5PH09</accession>
<organism evidence="5 6">
    <name type="scientific">Phascolomyces articulosus</name>
    <dbReference type="NCBI Taxonomy" id="60185"/>
    <lineage>
        <taxon>Eukaryota</taxon>
        <taxon>Fungi</taxon>
        <taxon>Fungi incertae sedis</taxon>
        <taxon>Mucoromycota</taxon>
        <taxon>Mucoromycotina</taxon>
        <taxon>Mucoromycetes</taxon>
        <taxon>Mucorales</taxon>
        <taxon>Lichtheimiaceae</taxon>
        <taxon>Phascolomyces</taxon>
    </lineage>
</organism>
<evidence type="ECO:0000256" key="2">
    <source>
        <dbReference type="ARBA" id="ARBA00022857"/>
    </source>
</evidence>
<dbReference type="GO" id="GO:0005737">
    <property type="term" value="C:cytoplasm"/>
    <property type="evidence" value="ECO:0007669"/>
    <property type="project" value="TreeGrafter"/>
</dbReference>
<dbReference type="InterPro" id="IPR002347">
    <property type="entry name" value="SDR_fam"/>
</dbReference>